<sequence>MLGLLQQCHNNLKRISPEIAFRVLYLSNSYLSDSILSIFFLFRHNGTYLRPKASFLPQIGKLLIRQIALPLFNNLERYPPDSFGSPIFQYQSKGIQFHFLWNLTL</sequence>
<protein>
    <submittedName>
        <fullName evidence="1">Uncharacterized protein</fullName>
    </submittedName>
</protein>
<dbReference type="Proteomes" id="UP001054945">
    <property type="component" value="Unassembled WGS sequence"/>
</dbReference>
<evidence type="ECO:0000313" key="2">
    <source>
        <dbReference type="Proteomes" id="UP001054945"/>
    </source>
</evidence>
<comment type="caution">
    <text evidence="1">The sequence shown here is derived from an EMBL/GenBank/DDBJ whole genome shotgun (WGS) entry which is preliminary data.</text>
</comment>
<proteinExistence type="predicted"/>
<organism evidence="1 2">
    <name type="scientific">Caerostris extrusa</name>
    <name type="common">Bark spider</name>
    <name type="synonym">Caerostris bankana</name>
    <dbReference type="NCBI Taxonomy" id="172846"/>
    <lineage>
        <taxon>Eukaryota</taxon>
        <taxon>Metazoa</taxon>
        <taxon>Ecdysozoa</taxon>
        <taxon>Arthropoda</taxon>
        <taxon>Chelicerata</taxon>
        <taxon>Arachnida</taxon>
        <taxon>Araneae</taxon>
        <taxon>Araneomorphae</taxon>
        <taxon>Entelegynae</taxon>
        <taxon>Araneoidea</taxon>
        <taxon>Araneidae</taxon>
        <taxon>Caerostris</taxon>
    </lineage>
</organism>
<name>A0AAV4WK54_CAEEX</name>
<accession>A0AAV4WK54</accession>
<reference evidence="1 2" key="1">
    <citation type="submission" date="2021-06" db="EMBL/GenBank/DDBJ databases">
        <title>Caerostris extrusa draft genome.</title>
        <authorList>
            <person name="Kono N."/>
            <person name="Arakawa K."/>
        </authorList>
    </citation>
    <scope>NUCLEOTIDE SEQUENCE [LARGE SCALE GENOMIC DNA]</scope>
</reference>
<dbReference type="AlphaFoldDB" id="A0AAV4WK54"/>
<keyword evidence="2" id="KW-1185">Reference proteome</keyword>
<gene>
    <name evidence="1" type="ORF">CEXT_49511</name>
</gene>
<dbReference type="EMBL" id="BPLR01016270">
    <property type="protein sequence ID" value="GIY82703.1"/>
    <property type="molecule type" value="Genomic_DNA"/>
</dbReference>
<evidence type="ECO:0000313" key="1">
    <source>
        <dbReference type="EMBL" id="GIY82703.1"/>
    </source>
</evidence>